<gene>
    <name evidence="1" type="ordered locus">M5M_16880</name>
</gene>
<evidence type="ECO:0008006" key="3">
    <source>
        <dbReference type="Google" id="ProtNLM"/>
    </source>
</evidence>
<dbReference type="eggNOG" id="ENOG5030UYE">
    <property type="taxonomic scope" value="Bacteria"/>
</dbReference>
<dbReference type="AlphaFoldDB" id="K4KN87"/>
<organism evidence="1 2">
    <name type="scientific">Simiduia agarivorans (strain DSM 21679 / JCM 13881 / BCRC 17597 / SA1)</name>
    <dbReference type="NCBI Taxonomy" id="1117647"/>
    <lineage>
        <taxon>Bacteria</taxon>
        <taxon>Pseudomonadati</taxon>
        <taxon>Pseudomonadota</taxon>
        <taxon>Gammaproteobacteria</taxon>
        <taxon>Cellvibrionales</taxon>
        <taxon>Cellvibrionaceae</taxon>
        <taxon>Simiduia</taxon>
    </lineage>
</organism>
<evidence type="ECO:0000313" key="2">
    <source>
        <dbReference type="Proteomes" id="UP000000466"/>
    </source>
</evidence>
<dbReference type="SUPFAM" id="SSF56219">
    <property type="entry name" value="DNase I-like"/>
    <property type="match status" value="1"/>
</dbReference>
<dbReference type="OrthoDB" id="5571211at2"/>
<dbReference type="EMBL" id="CP003746">
    <property type="protein sequence ID" value="AFV00507.1"/>
    <property type="molecule type" value="Genomic_DNA"/>
</dbReference>
<dbReference type="KEGG" id="saga:M5M_16880"/>
<reference evidence="1 2" key="1">
    <citation type="journal article" date="2013" name="Genome Announc.">
        <title>Complete genome sequence of Simiduia agarivorans SA1(T), a marine bacterium able to degrade a variety of polysaccharides.</title>
        <authorList>
            <person name="Lin S.Y."/>
            <person name="Shieh W.Y."/>
            <person name="Chen J.S."/>
            <person name="Tang S.L."/>
        </authorList>
    </citation>
    <scope>NUCLEOTIDE SEQUENCE [LARGE SCALE GENOMIC DNA]</scope>
    <source>
        <strain evidence="2">DSM 21679 / JCM 13881 / BCRC 17597 / SA1</strain>
    </source>
</reference>
<keyword evidence="2" id="KW-1185">Reference proteome</keyword>
<accession>K4KN87</accession>
<evidence type="ECO:0000313" key="1">
    <source>
        <dbReference type="EMBL" id="AFV00507.1"/>
    </source>
</evidence>
<name>K4KN87_SIMAS</name>
<dbReference type="Proteomes" id="UP000000466">
    <property type="component" value="Chromosome"/>
</dbReference>
<sequence>MPLFFYQSINSNSSHSQGVAASNSQRFTVQTHNQQAANQGAWRLSLPVASGAEPTTPIHGPAHLVPSAPAGYMAKGAHSDRQFKGMVEAKMRESHQHMHRKFGTACDLYVIGELNASNAEWKGLDDHVGNLFSAVTTGKTCNSFSAFAVKPGIFVELGSGMGWAAYQVMNVNVVFVHVPNSIATKTASVEAFYKSINQLVNQKTGADIDLVMGDTNQQSPSFTAKCVGAAVGKTFLNVHSQTDVNPYDAYERSFGGTNSNGSRMYDTAVYNSATARKVDYIYLSQAGFTHDSSAAAALTDHMGLAVQLEK</sequence>
<protein>
    <recommendedName>
        <fullName evidence="3">Endonuclease/exonuclease/phosphatase domain-containing protein</fullName>
    </recommendedName>
</protein>
<dbReference type="HOGENOM" id="CLU_896867_0_0_6"/>
<dbReference type="InterPro" id="IPR036691">
    <property type="entry name" value="Endo/exonu/phosph_ase_sf"/>
</dbReference>
<dbReference type="STRING" id="1117647.M5M_16880"/>
<dbReference type="RefSeq" id="WP_015048659.1">
    <property type="nucleotide sequence ID" value="NC_018868.3"/>
</dbReference>
<proteinExistence type="predicted"/>